<evidence type="ECO:0000259" key="16">
    <source>
        <dbReference type="PROSITE" id="PS50245"/>
    </source>
</evidence>
<keyword evidence="18" id="KW-1185">Reference proteome</keyword>
<dbReference type="PROSITE" id="PS50245">
    <property type="entry name" value="CAP_GLY_2"/>
    <property type="match status" value="1"/>
</dbReference>
<dbReference type="SMART" id="SM01052">
    <property type="entry name" value="CAP_GLY"/>
    <property type="match status" value="1"/>
</dbReference>
<comment type="similarity">
    <text evidence="4">Belongs to the dynactin 150 kDa subunit family.</text>
</comment>
<sequence>MDFYPWDLSMFDKQNSKATSPFCSQNPEANMASAEGKTLKIGMRVEVRDKGTPGTVAYVGTTLFSSGKWIGVVLDDPKGKNNGTVQGKKYFDSPDNHGIFIRQSQLNILEDSTPVTVPVTPSAPKSGLPHATPRSKLPQTPAEQSAKKSNRLSGIRPPSSKSIENLAGSDGSGRSTPTGDATPTATPKGLKTPGSSSQETIKPPVKSIAKAVAAEAPERKVSQVPNTQTSAAQISGMSKSIDSQMFGLQQQQEMDGLKAEVKDLEEKLETIKIKRAEDKTKLKEAEKMKIQLQQLQEYKTRMQETQQDLQRQLQASKKEAKDSQDAFERYKDEMSDLAETVEMAALDKEMAEEKAETLQVEVETLKERCEELNVDMEIMKNEMAEPSDGAANSYQVKQLEQQNERLKEALVKLRDLSNNEKHENQSLNKQLEQIKAENKTLAKDKEKLAAEVMELQNEAIDLKEQVDAALGAEEMVERLTEQNLAMEEQIQSLEEEKTDLEQLHEMNEELQENARHEELELREEVDLANSKFRESQRKLEAVGETIADYENTVSKFRDLVAQLQESNRELRSRAAETEHKGDTPTMEAFDFKTKFAETKAYAKAIDMELRKLDVDQCNKHVDLLKSFMPENFLRRGSDHDALLLYLLIPRLQCKAELLARQAREKFSPEETIERADVVKSSRSEQFSFANGFIHQLAVLGTILGEYKSALDSCSPDLFVKIGTLLPEIAVHEKSVDYYIDLLRNDRLDENVSLEALEKSIAYFQHLYNVHLAQETSDCTLLMADQSRVLLAACDCISMDITRLKLLLQGGQETSDICILLRELESQNNATKVAARKIKRRTPQPGSSGTNPLSFSKEVEESLTLASKNLENIVKSLQFIAKGGAKQAALLTEGEGVAPKKMEELAFHATDVVYGKDDDGPFNSLRASFKVAASAISSIAEAMENGEYDFDGTHAKKAVPPIVARGNAVRGELSDVEHVKFRLEAKDEDIKELKKLLKLKQEELSEQQVRVGLIERKLENSGKDSDDRVEKVQRKLDEANLMLKKKEKEFDETFDALQSDIDSLENEKSELKERLKMLSKKALIEGLTQKSAGISASPGGAVTPPSPGGSPVRTIVGDSPLLLQQISSLREALKFVKHENIRLKGEKMKVKLAGLPDLQVPKKPTGLKSNTGFIPLGELPVEIQGGQDLQKLSKQTNSLMNEVCRLSCTPMVVDITKRRQATVPAIEKASPASQLIQSASEVIRLQKQADELQVKITTMLAQTRNGGQVKADFSSFPSPAYSKVLEERTKDTQLVGRIRIPAEQGKGGDVIPVLLQPDQLRRIHSQFVS</sequence>
<keyword evidence="13" id="KW-0131">Cell cycle</keyword>
<dbReference type="PANTHER" id="PTHR18916">
    <property type="entry name" value="DYNACTIN 1-RELATED MICROTUBULE-BINDING"/>
    <property type="match status" value="1"/>
</dbReference>
<evidence type="ECO:0000256" key="2">
    <source>
        <dbReference type="ARBA" id="ARBA00004186"/>
    </source>
</evidence>
<dbReference type="GO" id="GO:0051301">
    <property type="term" value="P:cell division"/>
    <property type="evidence" value="ECO:0007669"/>
    <property type="project" value="UniProtKB-KW"/>
</dbReference>
<feature type="compositionally biased region" description="Basic and acidic residues" evidence="15">
    <location>
        <begin position="316"/>
        <end position="326"/>
    </location>
</feature>
<feature type="region of interest" description="Disordered" evidence="15">
    <location>
        <begin position="216"/>
        <end position="235"/>
    </location>
</feature>
<evidence type="ECO:0000256" key="6">
    <source>
        <dbReference type="ARBA" id="ARBA00022490"/>
    </source>
</evidence>
<dbReference type="GO" id="GO:0005814">
    <property type="term" value="C:centriole"/>
    <property type="evidence" value="ECO:0007669"/>
    <property type="project" value="UniProtKB-SubCell"/>
</dbReference>
<keyword evidence="7" id="KW-0132">Cell division</keyword>
<feature type="region of interest" description="Disordered" evidence="15">
    <location>
        <begin position="112"/>
        <end position="204"/>
    </location>
</feature>
<evidence type="ECO:0000256" key="10">
    <source>
        <dbReference type="ARBA" id="ARBA00023017"/>
    </source>
</evidence>
<dbReference type="GO" id="GO:0030424">
    <property type="term" value="C:axon"/>
    <property type="evidence" value="ECO:0007669"/>
    <property type="project" value="TreeGrafter"/>
</dbReference>
<keyword evidence="9" id="KW-0498">Mitosis</keyword>
<dbReference type="GO" id="GO:0030286">
    <property type="term" value="C:dynein complex"/>
    <property type="evidence" value="ECO:0007669"/>
    <property type="project" value="UniProtKB-KW"/>
</dbReference>
<keyword evidence="12" id="KW-0206">Cytoskeleton</keyword>
<feature type="region of interest" description="Disordered" evidence="15">
    <location>
        <begin position="306"/>
        <end position="326"/>
    </location>
</feature>
<evidence type="ECO:0000256" key="5">
    <source>
        <dbReference type="ARBA" id="ARBA00016574"/>
    </source>
</evidence>
<reference evidence="17" key="1">
    <citation type="submission" date="2022-03" db="EMBL/GenBank/DDBJ databases">
        <authorList>
            <person name="Martin C."/>
        </authorList>
    </citation>
    <scope>NUCLEOTIDE SEQUENCE</scope>
</reference>
<dbReference type="InterPro" id="IPR036859">
    <property type="entry name" value="CAP-Gly_dom_sf"/>
</dbReference>
<dbReference type="Pfam" id="PF12455">
    <property type="entry name" value="Dynactin"/>
    <property type="match status" value="1"/>
</dbReference>
<dbReference type="PROSITE" id="PS00845">
    <property type="entry name" value="CAP_GLY_1"/>
    <property type="match status" value="1"/>
</dbReference>
<name>A0A8S4NSY5_OWEFU</name>
<organism evidence="17 18">
    <name type="scientific">Owenia fusiformis</name>
    <name type="common">Polychaete worm</name>
    <dbReference type="NCBI Taxonomy" id="6347"/>
    <lineage>
        <taxon>Eukaryota</taxon>
        <taxon>Metazoa</taxon>
        <taxon>Spiralia</taxon>
        <taxon>Lophotrochozoa</taxon>
        <taxon>Annelida</taxon>
        <taxon>Polychaeta</taxon>
        <taxon>Sedentaria</taxon>
        <taxon>Canalipalpata</taxon>
        <taxon>Sabellida</taxon>
        <taxon>Oweniida</taxon>
        <taxon>Oweniidae</taxon>
        <taxon>Owenia</taxon>
    </lineage>
</organism>
<dbReference type="GO" id="GO:0005874">
    <property type="term" value="C:microtubule"/>
    <property type="evidence" value="ECO:0007669"/>
    <property type="project" value="UniProtKB-KW"/>
</dbReference>
<dbReference type="InterPro" id="IPR022157">
    <property type="entry name" value="Dynactin"/>
</dbReference>
<proteinExistence type="inferred from homology"/>
<evidence type="ECO:0000256" key="3">
    <source>
        <dbReference type="ARBA" id="ARBA00004544"/>
    </source>
</evidence>
<dbReference type="GO" id="GO:0000132">
    <property type="term" value="P:establishment of mitotic spindle orientation"/>
    <property type="evidence" value="ECO:0007669"/>
    <property type="project" value="TreeGrafter"/>
</dbReference>
<keyword evidence="6" id="KW-0963">Cytoplasm</keyword>
<dbReference type="PANTHER" id="PTHR18916:SF6">
    <property type="entry name" value="DYNACTIN SUBUNIT 1"/>
    <property type="match status" value="1"/>
</dbReference>
<dbReference type="InterPro" id="IPR000938">
    <property type="entry name" value="CAP-Gly_domain"/>
</dbReference>
<dbReference type="Gene3D" id="2.30.30.190">
    <property type="entry name" value="CAP Gly-rich-like domain"/>
    <property type="match status" value="1"/>
</dbReference>
<feature type="compositionally biased region" description="Low complexity" evidence="15">
    <location>
        <begin position="176"/>
        <end position="187"/>
    </location>
</feature>
<evidence type="ECO:0000256" key="1">
    <source>
        <dbReference type="ARBA" id="ARBA00004114"/>
    </source>
</evidence>
<evidence type="ECO:0000256" key="13">
    <source>
        <dbReference type="ARBA" id="ARBA00023306"/>
    </source>
</evidence>
<evidence type="ECO:0000256" key="8">
    <source>
        <dbReference type="ARBA" id="ARBA00022701"/>
    </source>
</evidence>
<comment type="subcellular location">
    <subcellularLocation>
        <location evidence="3">Cytoplasm</location>
        <location evidence="3">Cell cortex</location>
    </subcellularLocation>
    <subcellularLocation>
        <location evidence="1">Cytoplasm</location>
        <location evidence="1">Cytoskeleton</location>
        <location evidence="1">Microtubule organizing center</location>
        <location evidence="1">Centrosome</location>
        <location evidence="1">Centriole</location>
    </subcellularLocation>
    <subcellularLocation>
        <location evidence="2">Cytoplasm</location>
        <location evidence="2">Cytoskeleton</location>
        <location evidence="2">Spindle</location>
    </subcellularLocation>
</comment>
<evidence type="ECO:0000256" key="14">
    <source>
        <dbReference type="SAM" id="Coils"/>
    </source>
</evidence>
<feature type="coiled-coil region" evidence="14">
    <location>
        <begin position="982"/>
        <end position="1080"/>
    </location>
</feature>
<evidence type="ECO:0000256" key="4">
    <source>
        <dbReference type="ARBA" id="ARBA00011010"/>
    </source>
</evidence>
<dbReference type="GO" id="GO:0000776">
    <property type="term" value="C:kinetochore"/>
    <property type="evidence" value="ECO:0007669"/>
    <property type="project" value="TreeGrafter"/>
</dbReference>
<dbReference type="GO" id="GO:0007097">
    <property type="term" value="P:nuclear migration"/>
    <property type="evidence" value="ECO:0007669"/>
    <property type="project" value="TreeGrafter"/>
</dbReference>
<dbReference type="OrthoDB" id="2130750at2759"/>
<evidence type="ECO:0000313" key="18">
    <source>
        <dbReference type="Proteomes" id="UP000749559"/>
    </source>
</evidence>
<evidence type="ECO:0000256" key="9">
    <source>
        <dbReference type="ARBA" id="ARBA00022776"/>
    </source>
</evidence>
<gene>
    <name evidence="17" type="ORF">OFUS_LOCUS10147</name>
</gene>
<feature type="compositionally biased region" description="Polar residues" evidence="15">
    <location>
        <begin position="223"/>
        <end position="235"/>
    </location>
</feature>
<dbReference type="GO" id="GO:0000922">
    <property type="term" value="C:spindle pole"/>
    <property type="evidence" value="ECO:0007669"/>
    <property type="project" value="TreeGrafter"/>
</dbReference>
<dbReference type="Proteomes" id="UP000749559">
    <property type="component" value="Unassembled WGS sequence"/>
</dbReference>
<keyword evidence="11 14" id="KW-0175">Coiled coil</keyword>
<dbReference type="SUPFAM" id="SSF74924">
    <property type="entry name" value="Cap-Gly domain"/>
    <property type="match status" value="1"/>
</dbReference>
<accession>A0A8S4NSY5</accession>
<evidence type="ECO:0000256" key="12">
    <source>
        <dbReference type="ARBA" id="ARBA00023212"/>
    </source>
</evidence>
<evidence type="ECO:0000256" key="15">
    <source>
        <dbReference type="SAM" id="MobiDB-lite"/>
    </source>
</evidence>
<feature type="domain" description="CAP-Gly" evidence="16">
    <location>
        <begin position="60"/>
        <end position="102"/>
    </location>
</feature>
<keyword evidence="8" id="KW-0493">Microtubule</keyword>
<dbReference type="EMBL" id="CAIIXF020000005">
    <property type="protein sequence ID" value="CAH1783867.1"/>
    <property type="molecule type" value="Genomic_DNA"/>
</dbReference>
<comment type="caution">
    <text evidence="17">The sequence shown here is derived from an EMBL/GenBank/DDBJ whole genome shotgun (WGS) entry which is preliminary data.</text>
</comment>
<keyword evidence="10" id="KW-0243">Dynein</keyword>
<protein>
    <recommendedName>
        <fullName evidence="5">Dynactin subunit 1</fullName>
    </recommendedName>
</protein>
<evidence type="ECO:0000313" key="17">
    <source>
        <dbReference type="EMBL" id="CAH1783867.1"/>
    </source>
</evidence>
<dbReference type="Pfam" id="PF01302">
    <property type="entry name" value="CAP_GLY"/>
    <property type="match status" value="1"/>
</dbReference>
<evidence type="ECO:0000256" key="7">
    <source>
        <dbReference type="ARBA" id="ARBA00022618"/>
    </source>
</evidence>
<evidence type="ECO:0000256" key="11">
    <source>
        <dbReference type="ARBA" id="ARBA00023054"/>
    </source>
</evidence>